<organism evidence="14 15">
    <name type="scientific">Mycobacterium ostraviense</name>
    <dbReference type="NCBI Taxonomy" id="2738409"/>
    <lineage>
        <taxon>Bacteria</taxon>
        <taxon>Bacillati</taxon>
        <taxon>Actinomycetota</taxon>
        <taxon>Actinomycetes</taxon>
        <taxon>Mycobacteriales</taxon>
        <taxon>Mycobacteriaceae</taxon>
        <taxon>Mycobacterium</taxon>
    </lineage>
</organism>
<dbReference type="Gene3D" id="3.30.200.20">
    <property type="entry name" value="Phosphorylase Kinase, domain 1"/>
    <property type="match status" value="1"/>
</dbReference>
<name>A0A164AX41_9MYCO</name>
<keyword evidence="6" id="KW-0812">Transmembrane</keyword>
<evidence type="ECO:0000256" key="10">
    <source>
        <dbReference type="ARBA" id="ARBA00022989"/>
    </source>
</evidence>
<feature type="domain" description="Protein kinase" evidence="12">
    <location>
        <begin position="80"/>
        <end position="341"/>
    </location>
</feature>
<dbReference type="SUPFAM" id="SSF52540">
    <property type="entry name" value="P-loop containing nucleoside triphosphate hydrolases"/>
    <property type="match status" value="1"/>
</dbReference>
<gene>
    <name evidence="14" type="ORF">A4G28_06235</name>
</gene>
<keyword evidence="5" id="KW-0808">Transferase</keyword>
<evidence type="ECO:0000313" key="14">
    <source>
        <dbReference type="EMBL" id="KZS62899.1"/>
    </source>
</evidence>
<sequence>MNTVTSVECTKCGAANRPQAKFCGACGASLAVEVPCPECGAPNPGSRSFCDECGSKLGVGSVSAQPTSAPAPPTLSDGRYVLGRLLGEGAGKRVYLATDTRLQREVAAALFKADGTDETAMRRARREAEAMAKLGEHPNVVNVYDFGEGAGQLYLISQYMAGGDLQDLLSEAADHRIAIEQVVRIGADIASGLAHAHSQGVVHRDVKPHNVWLAPDGTAKLGDFGLAVAEGSSRLTREGTIIGTVAYMSPEQGLGRGSDARSDIYSLGAMMYELLCGIPPFVGESSAAVVSQHVSTAPIAPSGHRTGVPAALDQLLLKMLAKPPEARPQEAAEVRDTLNLIAATVAGADSAPRDVAALDRITDSAFVGRERETQQLRAAIDDAISRRGRSVLVGGESGIGKTRLVSEVAAYAALRGAQVLWGRCYAGAGAPAYWPWVQVIRDYAHERDAKTMASELGSGAFEIAQIVSEVREQLPEIPESPPLDAEQARFRLFDSISRFLIGASDRQPLAIFLEDLHQADRPSLMLLQFIARELARSRVFLLGTYRDDELADDHYLNVVLTALSKERGYAHIRLRGLSDHNIKAMLEAVLQQPLKRRGELKLAETVCRESEGNPYFAEEIARHLIDSQVLVWRKDRWVVDFREGQELGIPRGVREVVSHRFEALPAETLKLLSTAAVIGREFDLQILTRISGLEANAVLAQLQPALDETIVRPCIGEPGGYVFAHGATRDALYDDLPALHRCQLHIAVGEALEQVYEERIESHLSQIAYHFAKAAPRGDIAKAADYAWWAAERAVATYAYEDAVSLYETSLRLFDSLSEVEPRRRCDLLLALGDANWRAGEAEHARATFGEAAETARDLAMNEHYARAALGYGGSAARISITDQADERLVAMLTEALDMLPARDTALRVRVLARLALELRCKQAMDEAGRASAQALDMAERVGDPKVLLLAMHSRQWSTLGPHGIAEAVASGKELVRLARIVGDRDMEFEGHHLRLIAHAQLGDFHSVDEEIAVCDRLADELQQPQYLWQAAVFRTMRALMQGRYQEAGGLALETLSIGQHAQPEAAAVVFGAQSFLTRLADGSLEQLTDVGREAAARYGQAWPAAYVWLLTETGQLDEARARFAELAADGFRALLRTSDWLTSICMLSVASVAIGDREAATGLYGLLAPYGDLCSLFLAGAGCLGSNQAFLGFAAAAAGHDRNAIRHFDLALSRNAEIGSTYVTPRVCYEYARTLLSQPERAAHEKAMGLIDQGLTLAQRIGQRVDVERLTQLRQEHPGQPKQTPKFGWTALDDVAQSVEQNRPDLRAVAAPDGTVTIMFSDIENSTVLTEQLGDEQWLKLLHRHNAVIRRHLTAHRGFEVKSQGDGFMVAFASASSGIRCAIAIQRDFAALRERPGSQVPCVRIGLHAGEVIREQEDFFGHNVILAARIAAKANGNEILVSAVMPALVAGIQEFQFGEAREEQLKGLQDPQRIHEVYWH</sequence>
<dbReference type="GO" id="GO:0009190">
    <property type="term" value="P:cyclic nucleotide biosynthetic process"/>
    <property type="evidence" value="ECO:0007669"/>
    <property type="project" value="InterPro"/>
</dbReference>
<keyword evidence="8" id="KW-0418">Kinase</keyword>
<dbReference type="GO" id="GO:0004016">
    <property type="term" value="F:adenylate cyclase activity"/>
    <property type="evidence" value="ECO:0007669"/>
    <property type="project" value="TreeGrafter"/>
</dbReference>
<dbReference type="Gene3D" id="3.30.70.1230">
    <property type="entry name" value="Nucleotide cyclase"/>
    <property type="match status" value="1"/>
</dbReference>
<dbReference type="PANTHER" id="PTHR16305:SF28">
    <property type="entry name" value="GUANYLATE CYCLASE DOMAIN-CONTAINING PROTEIN"/>
    <property type="match status" value="1"/>
</dbReference>
<keyword evidence="15" id="KW-1185">Reference proteome</keyword>
<dbReference type="GO" id="GO:0004674">
    <property type="term" value="F:protein serine/threonine kinase activity"/>
    <property type="evidence" value="ECO:0007669"/>
    <property type="project" value="UniProtKB-KW"/>
</dbReference>
<evidence type="ECO:0000256" key="9">
    <source>
        <dbReference type="ARBA" id="ARBA00022840"/>
    </source>
</evidence>
<feature type="domain" description="Guanylate cyclase" evidence="13">
    <location>
        <begin position="1318"/>
        <end position="1432"/>
    </location>
</feature>
<dbReference type="GO" id="GO:0005524">
    <property type="term" value="F:ATP binding"/>
    <property type="evidence" value="ECO:0007669"/>
    <property type="project" value="UniProtKB-KW"/>
</dbReference>
<evidence type="ECO:0000256" key="1">
    <source>
        <dbReference type="ARBA" id="ARBA00004162"/>
    </source>
</evidence>
<dbReference type="InterPro" id="IPR029787">
    <property type="entry name" value="Nucleotide_cyclase"/>
</dbReference>
<dbReference type="InterPro" id="IPR001054">
    <property type="entry name" value="A/G_cyclase"/>
</dbReference>
<dbReference type="InterPro" id="IPR041664">
    <property type="entry name" value="AAA_16"/>
</dbReference>
<evidence type="ECO:0000313" key="15">
    <source>
        <dbReference type="Proteomes" id="UP000077342"/>
    </source>
</evidence>
<dbReference type="Pfam" id="PF13191">
    <property type="entry name" value="AAA_16"/>
    <property type="match status" value="1"/>
</dbReference>
<dbReference type="GO" id="GO:0005737">
    <property type="term" value="C:cytoplasm"/>
    <property type="evidence" value="ECO:0007669"/>
    <property type="project" value="TreeGrafter"/>
</dbReference>
<proteinExistence type="predicted"/>
<evidence type="ECO:0000256" key="6">
    <source>
        <dbReference type="ARBA" id="ARBA00022692"/>
    </source>
</evidence>
<dbReference type="PANTHER" id="PTHR16305">
    <property type="entry name" value="TESTICULAR SOLUBLE ADENYLYL CYCLASE"/>
    <property type="match status" value="1"/>
</dbReference>
<evidence type="ECO:0000256" key="3">
    <source>
        <dbReference type="ARBA" id="ARBA00022475"/>
    </source>
</evidence>
<dbReference type="SUPFAM" id="SSF55073">
    <property type="entry name" value="Nucleotide cyclase"/>
    <property type="match status" value="1"/>
</dbReference>
<accession>A0A164AX41</accession>
<dbReference type="GO" id="GO:0080090">
    <property type="term" value="P:regulation of primary metabolic process"/>
    <property type="evidence" value="ECO:0007669"/>
    <property type="project" value="UniProtKB-ARBA"/>
</dbReference>
<dbReference type="InterPro" id="IPR027417">
    <property type="entry name" value="P-loop_NTPase"/>
</dbReference>
<dbReference type="InterPro" id="IPR000719">
    <property type="entry name" value="Prot_kinase_dom"/>
</dbReference>
<dbReference type="CDD" id="cd14014">
    <property type="entry name" value="STKc_PknB_like"/>
    <property type="match status" value="1"/>
</dbReference>
<keyword evidence="9" id="KW-0067">ATP-binding</keyword>
<keyword evidence="3" id="KW-1003">Cell membrane</keyword>
<evidence type="ECO:0000256" key="8">
    <source>
        <dbReference type="ARBA" id="ARBA00022777"/>
    </source>
</evidence>
<keyword evidence="11" id="KW-0472">Membrane</keyword>
<protein>
    <recommendedName>
        <fullName evidence="2">non-specific serine/threonine protein kinase</fullName>
        <ecNumber evidence="2">2.7.11.1</ecNumber>
    </recommendedName>
</protein>
<dbReference type="SMART" id="SM00220">
    <property type="entry name" value="S_TKc"/>
    <property type="match status" value="1"/>
</dbReference>
<dbReference type="InterPro" id="IPR011990">
    <property type="entry name" value="TPR-like_helical_dom_sf"/>
</dbReference>
<dbReference type="SUPFAM" id="SSF56112">
    <property type="entry name" value="Protein kinase-like (PK-like)"/>
    <property type="match status" value="1"/>
</dbReference>
<evidence type="ECO:0000256" key="4">
    <source>
        <dbReference type="ARBA" id="ARBA00022527"/>
    </source>
</evidence>
<evidence type="ECO:0000256" key="2">
    <source>
        <dbReference type="ARBA" id="ARBA00012513"/>
    </source>
</evidence>
<dbReference type="EC" id="2.7.11.1" evidence="2"/>
<dbReference type="CDD" id="cd07302">
    <property type="entry name" value="CHD"/>
    <property type="match status" value="1"/>
</dbReference>
<evidence type="ECO:0000256" key="7">
    <source>
        <dbReference type="ARBA" id="ARBA00022741"/>
    </source>
</evidence>
<dbReference type="InterPro" id="IPR011009">
    <property type="entry name" value="Kinase-like_dom_sf"/>
</dbReference>
<reference evidence="15" key="1">
    <citation type="submission" date="2016-04" db="EMBL/GenBank/DDBJ databases">
        <authorList>
            <person name="Strapagiel D."/>
            <person name="Borowka P."/>
            <person name="Marciniak B."/>
            <person name="Bakula Z."/>
            <person name="Van Ingen J."/>
            <person name="Safianowska A."/>
            <person name="Dziadek J."/>
            <person name="Jagielski T."/>
        </authorList>
    </citation>
    <scope>NUCLEOTIDE SEQUENCE [LARGE SCALE GENOMIC DNA]</scope>
    <source>
        <strain evidence="15">1010001458</strain>
    </source>
</reference>
<dbReference type="GO" id="GO:0035556">
    <property type="term" value="P:intracellular signal transduction"/>
    <property type="evidence" value="ECO:0007669"/>
    <property type="project" value="InterPro"/>
</dbReference>
<comment type="subcellular location">
    <subcellularLocation>
        <location evidence="1">Cell membrane</location>
        <topology evidence="1">Single-pass membrane protein</topology>
    </subcellularLocation>
</comment>
<dbReference type="Gene3D" id="1.25.40.10">
    <property type="entry name" value="Tetratricopeptide repeat domain"/>
    <property type="match status" value="1"/>
</dbReference>
<keyword evidence="4" id="KW-0723">Serine/threonine-protein kinase</keyword>
<dbReference type="Gene3D" id="3.40.50.300">
    <property type="entry name" value="P-loop containing nucleotide triphosphate hydrolases"/>
    <property type="match status" value="1"/>
</dbReference>
<evidence type="ECO:0000259" key="13">
    <source>
        <dbReference type="PROSITE" id="PS50125"/>
    </source>
</evidence>
<dbReference type="PROSITE" id="PS50125">
    <property type="entry name" value="GUANYLATE_CYCLASE_2"/>
    <property type="match status" value="1"/>
</dbReference>
<dbReference type="SMART" id="SM00044">
    <property type="entry name" value="CYCc"/>
    <property type="match status" value="1"/>
</dbReference>
<dbReference type="FunFam" id="1.10.510.10:FF:000021">
    <property type="entry name" value="Serine/threonine protein kinase"/>
    <property type="match status" value="1"/>
</dbReference>
<dbReference type="Pfam" id="PF00211">
    <property type="entry name" value="Guanylate_cyc"/>
    <property type="match status" value="1"/>
</dbReference>
<comment type="caution">
    <text evidence="14">The sequence shown here is derived from an EMBL/GenBank/DDBJ whole genome shotgun (WGS) entry which is preliminary data.</text>
</comment>
<keyword evidence="10" id="KW-1133">Transmembrane helix</keyword>
<dbReference type="Gene3D" id="1.10.510.10">
    <property type="entry name" value="Transferase(Phosphotransferase) domain 1"/>
    <property type="match status" value="1"/>
</dbReference>
<evidence type="ECO:0000259" key="12">
    <source>
        <dbReference type="PROSITE" id="PS50011"/>
    </source>
</evidence>
<evidence type="ECO:0000256" key="11">
    <source>
        <dbReference type="ARBA" id="ARBA00023136"/>
    </source>
</evidence>
<dbReference type="Pfam" id="PF00069">
    <property type="entry name" value="Pkinase"/>
    <property type="match status" value="1"/>
</dbReference>
<evidence type="ECO:0000256" key="5">
    <source>
        <dbReference type="ARBA" id="ARBA00022679"/>
    </source>
</evidence>
<dbReference type="Proteomes" id="UP000077342">
    <property type="component" value="Unassembled WGS sequence"/>
</dbReference>
<dbReference type="EMBL" id="LWCI01000102">
    <property type="protein sequence ID" value="KZS62899.1"/>
    <property type="molecule type" value="Genomic_DNA"/>
</dbReference>
<dbReference type="PROSITE" id="PS50011">
    <property type="entry name" value="PROTEIN_KINASE_DOM"/>
    <property type="match status" value="1"/>
</dbReference>
<keyword evidence="7" id="KW-0547">Nucleotide-binding</keyword>
<dbReference type="GO" id="GO:0005886">
    <property type="term" value="C:plasma membrane"/>
    <property type="evidence" value="ECO:0007669"/>
    <property type="project" value="UniProtKB-SubCell"/>
</dbReference>
<dbReference type="InterPro" id="IPR025874">
    <property type="entry name" value="DZR"/>
</dbReference>
<dbReference type="Pfam" id="PF12773">
    <property type="entry name" value="DZR"/>
    <property type="match status" value="1"/>
</dbReference>